<evidence type="ECO:0000313" key="2">
    <source>
        <dbReference type="Proteomes" id="UP000324222"/>
    </source>
</evidence>
<dbReference type="EMBL" id="VSRR010002169">
    <property type="protein sequence ID" value="MPC29980.1"/>
    <property type="molecule type" value="Genomic_DNA"/>
</dbReference>
<dbReference type="Proteomes" id="UP000324222">
    <property type="component" value="Unassembled WGS sequence"/>
</dbReference>
<proteinExistence type="predicted"/>
<keyword evidence="2" id="KW-1185">Reference proteome</keyword>
<organism evidence="1 2">
    <name type="scientific">Portunus trituberculatus</name>
    <name type="common">Swimming crab</name>
    <name type="synonym">Neptunus trituberculatus</name>
    <dbReference type="NCBI Taxonomy" id="210409"/>
    <lineage>
        <taxon>Eukaryota</taxon>
        <taxon>Metazoa</taxon>
        <taxon>Ecdysozoa</taxon>
        <taxon>Arthropoda</taxon>
        <taxon>Crustacea</taxon>
        <taxon>Multicrustacea</taxon>
        <taxon>Malacostraca</taxon>
        <taxon>Eumalacostraca</taxon>
        <taxon>Eucarida</taxon>
        <taxon>Decapoda</taxon>
        <taxon>Pleocyemata</taxon>
        <taxon>Brachyura</taxon>
        <taxon>Eubrachyura</taxon>
        <taxon>Portunoidea</taxon>
        <taxon>Portunidae</taxon>
        <taxon>Portuninae</taxon>
        <taxon>Portunus</taxon>
    </lineage>
</organism>
<comment type="caution">
    <text evidence="1">The sequence shown here is derived from an EMBL/GenBank/DDBJ whole genome shotgun (WGS) entry which is preliminary data.</text>
</comment>
<accession>A0A5B7E7F8</accession>
<reference evidence="1 2" key="1">
    <citation type="submission" date="2019-05" db="EMBL/GenBank/DDBJ databases">
        <title>Another draft genome of Portunus trituberculatus and its Hox gene families provides insights of decapod evolution.</title>
        <authorList>
            <person name="Jeong J.-H."/>
            <person name="Song I."/>
            <person name="Kim S."/>
            <person name="Choi T."/>
            <person name="Kim D."/>
            <person name="Ryu S."/>
            <person name="Kim W."/>
        </authorList>
    </citation>
    <scope>NUCLEOTIDE SEQUENCE [LARGE SCALE GENOMIC DNA]</scope>
    <source>
        <tissue evidence="1">Muscle</tissue>
    </source>
</reference>
<evidence type="ECO:0000313" key="1">
    <source>
        <dbReference type="EMBL" id="MPC29980.1"/>
    </source>
</evidence>
<gene>
    <name evidence="1" type="ORF">E2C01_023233</name>
</gene>
<protein>
    <submittedName>
        <fullName evidence="1">Uncharacterized protein</fullName>
    </submittedName>
</protein>
<name>A0A5B7E7F8_PORTR</name>
<sequence length="300" mass="34149">MYFTNILHFPLNDCHITCTSNLHKLDCYKLICCKCNITKLSKVHSQKSPSIHHKPSLFGWSRRLATWRHTFSIDLREFPQLFLLLDLLQEKIDVRIMQLAFPATQRVLSHTVSCCPRFILRVTQDTFCHAQDSQSKLGHTQPPITTKPPTSINNNSFYVICVSEGAIPQKKIVFGEGNTLPCAERNGARKVVHLGGGWPNLHHVVELGHLKLFLLQTEVLIYHISALNSSCPFPHTKPRLRPFTLCRCFRLLSPSRFDDSMKQIPCSSEEFSTTMSAGITSLQDRWITSPTRTSLHSLLT</sequence>
<dbReference type="AlphaFoldDB" id="A0A5B7E7F8"/>